<dbReference type="InterPro" id="IPR037519">
    <property type="entry name" value="LITAF_fam"/>
</dbReference>
<keyword evidence="10" id="KW-1185">Reference proteome</keyword>
<comment type="caution">
    <text evidence="9">The sequence shown here is derived from an EMBL/GenBank/DDBJ whole genome shotgun (WGS) entry which is preliminary data.</text>
</comment>
<feature type="compositionally biased region" description="Polar residues" evidence="6">
    <location>
        <begin position="55"/>
        <end position="64"/>
    </location>
</feature>
<keyword evidence="5 7" id="KW-0472">Membrane</keyword>
<gene>
    <name evidence="9" type="ORF">GGI19_000785</name>
</gene>
<sequence>MDEKQRLAEADRVGYVEASQPNMQSTPLYDDPPVYGSRAGPAAAATTVQAPHGMHTNQGSSAIQSPYGPYNDSGANAPGSAASPYGAQAQAQPQGMGNWIPTQQQVPVGQKVVVDGVEGMRLAPGAYVEVKDVPANLTCPKCHQPIVTQIKTKTGTKTVVAAVAIALVFWPLAFIPFMSRRLKKKIHVCPHCKHNLGDVVTVTAVQPYVHQQQ</sequence>
<dbReference type="PANTHER" id="PTHR23292:SF6">
    <property type="entry name" value="FI16602P1-RELATED"/>
    <property type="match status" value="1"/>
</dbReference>
<evidence type="ECO:0000256" key="2">
    <source>
        <dbReference type="ARBA" id="ARBA00005975"/>
    </source>
</evidence>
<organism evidence="9 10">
    <name type="scientific">Coemansia pectinata</name>
    <dbReference type="NCBI Taxonomy" id="1052879"/>
    <lineage>
        <taxon>Eukaryota</taxon>
        <taxon>Fungi</taxon>
        <taxon>Fungi incertae sedis</taxon>
        <taxon>Zoopagomycota</taxon>
        <taxon>Kickxellomycotina</taxon>
        <taxon>Kickxellomycetes</taxon>
        <taxon>Kickxellales</taxon>
        <taxon>Kickxellaceae</taxon>
        <taxon>Coemansia</taxon>
    </lineage>
</organism>
<feature type="compositionally biased region" description="Low complexity" evidence="6">
    <location>
        <begin position="73"/>
        <end position="93"/>
    </location>
</feature>
<evidence type="ECO:0000256" key="7">
    <source>
        <dbReference type="SAM" id="Phobius"/>
    </source>
</evidence>
<keyword evidence="7" id="KW-0812">Transmembrane</keyword>
<evidence type="ECO:0000256" key="4">
    <source>
        <dbReference type="ARBA" id="ARBA00022833"/>
    </source>
</evidence>
<evidence type="ECO:0000313" key="10">
    <source>
        <dbReference type="Proteomes" id="UP001140011"/>
    </source>
</evidence>
<reference evidence="9" key="1">
    <citation type="submission" date="2022-07" db="EMBL/GenBank/DDBJ databases">
        <title>Phylogenomic reconstructions and comparative analyses of Kickxellomycotina fungi.</title>
        <authorList>
            <person name="Reynolds N.K."/>
            <person name="Stajich J.E."/>
            <person name="Barry K."/>
            <person name="Grigoriev I.V."/>
            <person name="Crous P."/>
            <person name="Smith M.E."/>
        </authorList>
    </citation>
    <scope>NUCLEOTIDE SEQUENCE</scope>
    <source>
        <strain evidence="9">BCRC 34297</strain>
    </source>
</reference>
<feature type="compositionally biased region" description="Low complexity" evidence="6">
    <location>
        <begin position="39"/>
        <end position="51"/>
    </location>
</feature>
<comment type="similarity">
    <text evidence="2">Belongs to the CDIP1/LITAF family.</text>
</comment>
<evidence type="ECO:0000259" key="8">
    <source>
        <dbReference type="PROSITE" id="PS51837"/>
    </source>
</evidence>
<dbReference type="Pfam" id="PF10601">
    <property type="entry name" value="zf-LITAF-like"/>
    <property type="match status" value="1"/>
</dbReference>
<accession>A0A9W8GYS0</accession>
<keyword evidence="4" id="KW-0862">Zinc</keyword>
<dbReference type="OrthoDB" id="5599753at2759"/>
<evidence type="ECO:0000313" key="9">
    <source>
        <dbReference type="EMBL" id="KAJ2756511.1"/>
    </source>
</evidence>
<evidence type="ECO:0000256" key="1">
    <source>
        <dbReference type="ARBA" id="ARBA00004170"/>
    </source>
</evidence>
<name>A0A9W8GYS0_9FUNG</name>
<keyword evidence="7" id="KW-1133">Transmembrane helix</keyword>
<protein>
    <recommendedName>
        <fullName evidence="8">LITAF domain-containing protein</fullName>
    </recommendedName>
</protein>
<dbReference type="GO" id="GO:0008270">
    <property type="term" value="F:zinc ion binding"/>
    <property type="evidence" value="ECO:0007669"/>
    <property type="project" value="TreeGrafter"/>
</dbReference>
<dbReference type="EMBL" id="JANBUH010000024">
    <property type="protein sequence ID" value="KAJ2756511.1"/>
    <property type="molecule type" value="Genomic_DNA"/>
</dbReference>
<feature type="transmembrane region" description="Helical" evidence="7">
    <location>
        <begin position="159"/>
        <end position="177"/>
    </location>
</feature>
<evidence type="ECO:0000256" key="5">
    <source>
        <dbReference type="ARBA" id="ARBA00023136"/>
    </source>
</evidence>
<dbReference type="InterPro" id="IPR006629">
    <property type="entry name" value="LITAF"/>
</dbReference>
<evidence type="ECO:0000256" key="3">
    <source>
        <dbReference type="ARBA" id="ARBA00022723"/>
    </source>
</evidence>
<dbReference type="PROSITE" id="PS51837">
    <property type="entry name" value="LITAF"/>
    <property type="match status" value="1"/>
</dbReference>
<dbReference type="Proteomes" id="UP001140011">
    <property type="component" value="Unassembled WGS sequence"/>
</dbReference>
<dbReference type="AlphaFoldDB" id="A0A9W8GYS0"/>
<dbReference type="GO" id="GO:0016020">
    <property type="term" value="C:membrane"/>
    <property type="evidence" value="ECO:0007669"/>
    <property type="project" value="UniProtKB-SubCell"/>
</dbReference>
<comment type="subcellular location">
    <subcellularLocation>
        <location evidence="1">Membrane</location>
        <topology evidence="1">Peripheral membrane protein</topology>
    </subcellularLocation>
</comment>
<dbReference type="SMART" id="SM00714">
    <property type="entry name" value="LITAF"/>
    <property type="match status" value="1"/>
</dbReference>
<feature type="compositionally biased region" description="Basic and acidic residues" evidence="6">
    <location>
        <begin position="1"/>
        <end position="14"/>
    </location>
</feature>
<feature type="region of interest" description="Disordered" evidence="6">
    <location>
        <begin position="1"/>
        <end position="93"/>
    </location>
</feature>
<feature type="domain" description="LITAF" evidence="8">
    <location>
        <begin position="117"/>
        <end position="201"/>
    </location>
</feature>
<dbReference type="PANTHER" id="PTHR23292">
    <property type="entry name" value="LIPOPOLYSACCHARIDE-INDUCED TUMOR NECROSIS FACTOR-ALPHA FACTOR"/>
    <property type="match status" value="1"/>
</dbReference>
<evidence type="ECO:0000256" key="6">
    <source>
        <dbReference type="SAM" id="MobiDB-lite"/>
    </source>
</evidence>
<proteinExistence type="inferred from homology"/>
<keyword evidence="3" id="KW-0479">Metal-binding</keyword>